<protein>
    <submittedName>
        <fullName evidence="15">Lipoteichoic acid synthase</fullName>
    </submittedName>
</protein>
<dbReference type="GO" id="GO:0046872">
    <property type="term" value="F:metal ion binding"/>
    <property type="evidence" value="ECO:0007669"/>
    <property type="project" value="UniProtKB-KW"/>
</dbReference>
<evidence type="ECO:0000313" key="15">
    <source>
        <dbReference type="EMBL" id="TCP30607.1"/>
    </source>
</evidence>
<dbReference type="Gene3D" id="3.40.720.10">
    <property type="entry name" value="Alkaline Phosphatase, subunit A"/>
    <property type="match status" value="1"/>
</dbReference>
<feature type="binding site" evidence="11">
    <location>
        <position position="479"/>
    </location>
    <ligand>
        <name>Mn(2+)</name>
        <dbReference type="ChEBI" id="CHEBI:29035"/>
    </ligand>
</feature>
<feature type="transmembrane region" description="Helical" evidence="13">
    <location>
        <begin position="130"/>
        <end position="148"/>
    </location>
</feature>
<dbReference type="PIRSF" id="PIRSF005091">
    <property type="entry name" value="Mmb_sulf_HI1246"/>
    <property type="match status" value="1"/>
</dbReference>
<feature type="transmembrane region" description="Helical" evidence="13">
    <location>
        <begin position="16"/>
        <end position="37"/>
    </location>
</feature>
<dbReference type="AlphaFoldDB" id="A0A4R2P751"/>
<sequence>MKLTLKKCQDLLNKKYSLFFLVVFLFWIKTYLTYVTQFHLGIKNDMQEFLLFINPLSSGLFFFGIALLFKGRGRNIAMIVIHLILSGLLYANVVFYRFFNDFITLPVLFQTKNFGDVGGSAVALMRPYDFLFFLDTLLLIGLIVFKVVKTQANRIGRRATLTVFATAIMIFIVNLSLAEADRPQLLTRTFDRNYLVKYLGAYNFTIYDIIQNTKSSAQRAFADSSDITEVENYTKSNYADPNKKYFGKAKNMNVIYVSMESFQTFMIDRKLNGKEVTPFLNSLAHGKDGTFYFDNFFHQVGQGKTSDAEFMMANSLFPLPQGSVFTTKAQNTYQATPQILKSKGYMSATFHGNYKTFWNRDEMYKSLGIDKFFDADYYDMSAEHTINYGMEDKPFFKESMPYLKNLHQPFLTKFITLSNHFPFKLDKEDQDFPAADTNDQVVNHYFQTAHYMDEALKQFFEELKASGLYDNTVIVLYGDHYGISENHNTAMAKITGGEITPYKNAQLQRVPLFIHVPGVKGGVRHTYGGDVDVRPTVLHLLGVNTKDYISFGTDLLSKEHRSIVPFRNGDFVTPKFTSVSGTCYANPSGKQVDGEKCKPYDKVVKKELGLSDKVVYGDLLRFYKPDGFEPVKRSKISYTGDQTLPLERYVDQSEKSKHLTNNQLIKKDGSETKSNNESKQKSDQSK</sequence>
<keyword evidence="5 13" id="KW-0812">Transmembrane</keyword>
<dbReference type="InterPro" id="IPR017850">
    <property type="entry name" value="Alkaline_phosphatase_core_sf"/>
</dbReference>
<feature type="binding site" evidence="11">
    <location>
        <position position="480"/>
    </location>
    <ligand>
        <name>Mn(2+)</name>
        <dbReference type="ChEBI" id="CHEBI:29035"/>
    </ligand>
</feature>
<dbReference type="Proteomes" id="UP000295416">
    <property type="component" value="Unassembled WGS sequence"/>
</dbReference>
<evidence type="ECO:0000256" key="9">
    <source>
        <dbReference type="PIRSR" id="PIRSR005091-1"/>
    </source>
</evidence>
<evidence type="ECO:0000256" key="4">
    <source>
        <dbReference type="ARBA" id="ARBA00022475"/>
    </source>
</evidence>
<evidence type="ECO:0000256" key="12">
    <source>
        <dbReference type="SAM" id="MobiDB-lite"/>
    </source>
</evidence>
<evidence type="ECO:0000259" key="14">
    <source>
        <dbReference type="Pfam" id="PF00884"/>
    </source>
</evidence>
<feature type="region of interest" description="Disordered" evidence="12">
    <location>
        <begin position="649"/>
        <end position="686"/>
    </location>
</feature>
<gene>
    <name evidence="15" type="ORF">EV207_105136</name>
</gene>
<keyword evidence="4 8" id="KW-1003">Cell membrane</keyword>
<feature type="binding site" evidence="10">
    <location>
        <position position="420"/>
    </location>
    <ligand>
        <name>substrate</name>
    </ligand>
</feature>
<evidence type="ECO:0000256" key="3">
    <source>
        <dbReference type="ARBA" id="ARBA00009983"/>
    </source>
</evidence>
<keyword evidence="7 8" id="KW-0472">Membrane</keyword>
<keyword evidence="10" id="KW-0479">Metal-binding</keyword>
<dbReference type="GO" id="GO:0005886">
    <property type="term" value="C:plasma membrane"/>
    <property type="evidence" value="ECO:0007669"/>
    <property type="project" value="UniProtKB-SubCell"/>
</dbReference>
<comment type="similarity">
    <text evidence="3 8">Belongs to the LTA synthase family.</text>
</comment>
<dbReference type="Gene3D" id="3.30.1120.170">
    <property type="match status" value="1"/>
</dbReference>
<feature type="transmembrane region" description="Helical" evidence="13">
    <location>
        <begin position="160"/>
        <end position="178"/>
    </location>
</feature>
<evidence type="ECO:0000256" key="1">
    <source>
        <dbReference type="ARBA" id="ARBA00004651"/>
    </source>
</evidence>
<feature type="active site" evidence="9">
    <location>
        <position position="305"/>
    </location>
</feature>
<feature type="binding site" evidence="11">
    <location>
        <position position="260"/>
    </location>
    <ligand>
        <name>Mn(2+)</name>
        <dbReference type="ChEBI" id="CHEBI:29035"/>
    </ligand>
</feature>
<dbReference type="EMBL" id="SLXK01000005">
    <property type="protein sequence ID" value="TCP30607.1"/>
    <property type="molecule type" value="Genomic_DNA"/>
</dbReference>
<dbReference type="SUPFAM" id="SSF53649">
    <property type="entry name" value="Alkaline phosphatase-like"/>
    <property type="match status" value="1"/>
</dbReference>
<feature type="binding site" evidence="11">
    <location>
        <position position="305"/>
    </location>
    <ligand>
        <name>Mn(2+)</name>
        <dbReference type="ChEBI" id="CHEBI:29035"/>
    </ligand>
</feature>
<evidence type="ECO:0000256" key="11">
    <source>
        <dbReference type="PIRSR" id="PIRSR005091-3"/>
    </source>
</evidence>
<dbReference type="OrthoDB" id="5901192at2"/>
<dbReference type="InterPro" id="IPR012160">
    <property type="entry name" value="LtaS-like"/>
</dbReference>
<comment type="pathway">
    <text evidence="2">Cell wall biogenesis; lipoteichoic acid biosynthesis.</text>
</comment>
<comment type="subcellular location">
    <subcellularLocation>
        <location evidence="1">Cell membrane</location>
        <topology evidence="1">Multi-pass membrane protein</topology>
    </subcellularLocation>
</comment>
<dbReference type="InterPro" id="IPR050448">
    <property type="entry name" value="OpgB/LTA_synthase_biosynth"/>
</dbReference>
<dbReference type="Pfam" id="PF00884">
    <property type="entry name" value="Sulfatase"/>
    <property type="match status" value="1"/>
</dbReference>
<evidence type="ECO:0000256" key="7">
    <source>
        <dbReference type="ARBA" id="ARBA00023136"/>
    </source>
</evidence>
<evidence type="ECO:0000313" key="16">
    <source>
        <dbReference type="Proteomes" id="UP000295416"/>
    </source>
</evidence>
<name>A0A4R2P751_9BACL</name>
<feature type="domain" description="Sulfatase N-terminal" evidence="14">
    <location>
        <begin position="253"/>
        <end position="543"/>
    </location>
</feature>
<feature type="transmembrane region" description="Helical" evidence="13">
    <location>
        <begin position="49"/>
        <end position="69"/>
    </location>
</feature>
<keyword evidence="6 13" id="KW-1133">Transmembrane helix</keyword>
<keyword evidence="10" id="KW-0464">Manganese</keyword>
<dbReference type="CDD" id="cd16015">
    <property type="entry name" value="LTA_synthase"/>
    <property type="match status" value="1"/>
</dbReference>
<dbReference type="InterPro" id="IPR000917">
    <property type="entry name" value="Sulfatase_N"/>
</dbReference>
<evidence type="ECO:0000256" key="8">
    <source>
        <dbReference type="PIRNR" id="PIRNR005091"/>
    </source>
</evidence>
<keyword evidence="16" id="KW-1185">Reference proteome</keyword>
<feature type="compositionally biased region" description="Basic and acidic residues" evidence="12">
    <location>
        <begin position="665"/>
        <end position="686"/>
    </location>
</feature>
<dbReference type="PANTHER" id="PTHR47371:SF3">
    <property type="entry name" value="PHOSPHOGLYCEROL TRANSFERASE I"/>
    <property type="match status" value="1"/>
</dbReference>
<evidence type="ECO:0000256" key="6">
    <source>
        <dbReference type="ARBA" id="ARBA00022989"/>
    </source>
</evidence>
<accession>A0A4R2P751</accession>
<evidence type="ECO:0000256" key="13">
    <source>
        <dbReference type="SAM" id="Phobius"/>
    </source>
</evidence>
<evidence type="ECO:0000256" key="10">
    <source>
        <dbReference type="PIRSR" id="PIRSR005091-2"/>
    </source>
</evidence>
<comment type="caution">
    <text evidence="15">The sequence shown here is derived from an EMBL/GenBank/DDBJ whole genome shotgun (WGS) entry which is preliminary data.</text>
</comment>
<reference evidence="15 16" key="1">
    <citation type="submission" date="2019-03" db="EMBL/GenBank/DDBJ databases">
        <title>Genomic Encyclopedia of Type Strains, Phase IV (KMG-IV): sequencing the most valuable type-strain genomes for metagenomic binning, comparative biology and taxonomic classification.</title>
        <authorList>
            <person name="Goeker M."/>
        </authorList>
    </citation>
    <scope>NUCLEOTIDE SEQUENCE [LARGE SCALE GENOMIC DNA]</scope>
    <source>
        <strain evidence="15 16">DSM 19377</strain>
    </source>
</reference>
<proteinExistence type="inferred from homology"/>
<dbReference type="RefSeq" id="WP_132744594.1">
    <property type="nucleotide sequence ID" value="NZ_SLXK01000005.1"/>
</dbReference>
<feature type="transmembrane region" description="Helical" evidence="13">
    <location>
        <begin position="76"/>
        <end position="99"/>
    </location>
</feature>
<evidence type="ECO:0000256" key="5">
    <source>
        <dbReference type="ARBA" id="ARBA00022692"/>
    </source>
</evidence>
<organism evidence="15 16">
    <name type="scientific">Scopulibacillus darangshiensis</name>
    <dbReference type="NCBI Taxonomy" id="442528"/>
    <lineage>
        <taxon>Bacteria</taxon>
        <taxon>Bacillati</taxon>
        <taxon>Bacillota</taxon>
        <taxon>Bacilli</taxon>
        <taxon>Bacillales</taxon>
        <taxon>Sporolactobacillaceae</taxon>
        <taxon>Scopulibacillus</taxon>
    </lineage>
</organism>
<evidence type="ECO:0000256" key="2">
    <source>
        <dbReference type="ARBA" id="ARBA00004936"/>
    </source>
</evidence>
<dbReference type="PANTHER" id="PTHR47371">
    <property type="entry name" value="LIPOTEICHOIC ACID SYNTHASE"/>
    <property type="match status" value="1"/>
</dbReference>